<dbReference type="AlphaFoldDB" id="A0A8D8CMJ8"/>
<proteinExistence type="predicted"/>
<protein>
    <submittedName>
        <fullName evidence="1">(northern house mosquito) hypothetical protein</fullName>
    </submittedName>
</protein>
<sequence length="127" mass="14225">MGTRNDRPPGNFFSSNTVDEPQMLGTSQMLSPHSHTHRAHFHSQTHAIIYHTYRQMILLIQIKQKKKKQLKGGRHSRAVSRHSLSSHGGVTITHSYSFTSRSFGCCAPFPEFPSTSSWAAWSPSASC</sequence>
<reference evidence="1" key="1">
    <citation type="submission" date="2021-05" db="EMBL/GenBank/DDBJ databases">
        <authorList>
            <person name="Alioto T."/>
            <person name="Alioto T."/>
            <person name="Gomez Garrido J."/>
        </authorList>
    </citation>
    <scope>NUCLEOTIDE SEQUENCE</scope>
</reference>
<accession>A0A8D8CMJ8</accession>
<dbReference type="EMBL" id="HBUE01123477">
    <property type="protein sequence ID" value="CAG6493386.1"/>
    <property type="molecule type" value="Transcribed_RNA"/>
</dbReference>
<name>A0A8D8CMJ8_CULPI</name>
<evidence type="ECO:0000313" key="1">
    <source>
        <dbReference type="EMBL" id="CAG6493386.1"/>
    </source>
</evidence>
<organism evidence="1">
    <name type="scientific">Culex pipiens</name>
    <name type="common">House mosquito</name>
    <dbReference type="NCBI Taxonomy" id="7175"/>
    <lineage>
        <taxon>Eukaryota</taxon>
        <taxon>Metazoa</taxon>
        <taxon>Ecdysozoa</taxon>
        <taxon>Arthropoda</taxon>
        <taxon>Hexapoda</taxon>
        <taxon>Insecta</taxon>
        <taxon>Pterygota</taxon>
        <taxon>Neoptera</taxon>
        <taxon>Endopterygota</taxon>
        <taxon>Diptera</taxon>
        <taxon>Nematocera</taxon>
        <taxon>Culicoidea</taxon>
        <taxon>Culicidae</taxon>
        <taxon>Culicinae</taxon>
        <taxon>Culicini</taxon>
        <taxon>Culex</taxon>
        <taxon>Culex</taxon>
    </lineage>
</organism>